<feature type="chain" id="PRO_5042431589" description="Phosphatidylinositol-glycan-specific phospholipase D" evidence="13">
    <location>
        <begin position="21"/>
        <end position="847"/>
    </location>
</feature>
<keyword evidence="9" id="KW-0325">Glycoprotein</keyword>
<reference evidence="15" key="1">
    <citation type="submission" date="2022-08" db="UniProtKB">
        <authorList>
            <consortium name="EnsemblMetazoa"/>
        </authorList>
    </citation>
    <scope>IDENTIFICATION</scope>
    <source>
        <strain evidence="15">05x7-T-G4-1.051#20</strain>
    </source>
</reference>
<dbReference type="Gene3D" id="2.130.10.130">
    <property type="entry name" value="Integrin alpha, N-terminal"/>
    <property type="match status" value="2"/>
</dbReference>
<evidence type="ECO:0000256" key="12">
    <source>
        <dbReference type="PROSITE-ProRule" id="PRU00803"/>
    </source>
</evidence>
<feature type="signal peptide" evidence="13">
    <location>
        <begin position="1"/>
        <end position="20"/>
    </location>
</feature>
<evidence type="ECO:0000256" key="4">
    <source>
        <dbReference type="ARBA" id="ARBA00015988"/>
    </source>
</evidence>
<dbReference type="PANTHER" id="PTHR23221:SF7">
    <property type="entry name" value="PHOSPHATIDYLINOSITOL-GLYCAN-SPECIFIC PHOSPHOLIPASE D"/>
    <property type="match status" value="1"/>
</dbReference>
<name>A0A8W8LA79_MAGGI</name>
<feature type="domain" description="Phospholipase C/D" evidence="14">
    <location>
        <begin position="27"/>
        <end position="205"/>
    </location>
</feature>
<feature type="repeat" description="FG-GAP" evidence="12">
    <location>
        <begin position="359"/>
        <end position="420"/>
    </location>
</feature>
<dbReference type="GO" id="GO:0005615">
    <property type="term" value="C:extracellular space"/>
    <property type="evidence" value="ECO:0007669"/>
    <property type="project" value="TreeGrafter"/>
</dbReference>
<keyword evidence="6 13" id="KW-0732">Signal</keyword>
<dbReference type="EnsemblMetazoa" id="G2664.4">
    <property type="protein sequence ID" value="G2664.4:cds"/>
    <property type="gene ID" value="G2664"/>
</dbReference>
<dbReference type="SMART" id="SM00191">
    <property type="entry name" value="Int_alpha"/>
    <property type="match status" value="5"/>
</dbReference>
<evidence type="ECO:0000256" key="11">
    <source>
        <dbReference type="ARBA" id="ARBA00093237"/>
    </source>
</evidence>
<dbReference type="Pfam" id="PF00882">
    <property type="entry name" value="Zn_dep_PLPC"/>
    <property type="match status" value="1"/>
</dbReference>
<evidence type="ECO:0000256" key="5">
    <source>
        <dbReference type="ARBA" id="ARBA00022525"/>
    </source>
</evidence>
<accession>A0A8W8LA79</accession>
<feature type="repeat" description="FG-GAP" evidence="12">
    <location>
        <begin position="501"/>
        <end position="562"/>
    </location>
</feature>
<keyword evidence="7" id="KW-0677">Repeat</keyword>
<dbReference type="GO" id="GO:0004621">
    <property type="term" value="F:glycosylphosphatidylinositol phospholipase D activity"/>
    <property type="evidence" value="ECO:0007669"/>
    <property type="project" value="UniProtKB-EC"/>
</dbReference>
<comment type="subcellular location">
    <subcellularLocation>
        <location evidence="1">Secreted</location>
    </subcellularLocation>
</comment>
<dbReference type="PANTHER" id="PTHR23221">
    <property type="entry name" value="GLYCOSYLPHOSPHATIDYLINOSITOL PHOSPHOLIPASE D"/>
    <property type="match status" value="1"/>
</dbReference>
<evidence type="ECO:0000256" key="3">
    <source>
        <dbReference type="ARBA" id="ARBA00012284"/>
    </source>
</evidence>
<dbReference type="EnsemblMetazoa" id="G2664.3">
    <property type="protein sequence ID" value="G2664.3:cds"/>
    <property type="gene ID" value="G2664"/>
</dbReference>
<dbReference type="SUPFAM" id="SSF69318">
    <property type="entry name" value="Integrin alpha N-terminal domain"/>
    <property type="match status" value="2"/>
</dbReference>
<dbReference type="Pfam" id="PF01839">
    <property type="entry name" value="FG-GAP"/>
    <property type="match status" value="3"/>
</dbReference>
<keyword evidence="16" id="KW-1185">Reference proteome</keyword>
<dbReference type="EC" id="3.1.4.50" evidence="3"/>
<dbReference type="AlphaFoldDB" id="A0A8W8LA79"/>
<evidence type="ECO:0000313" key="15">
    <source>
        <dbReference type="EnsemblMetazoa" id="G2664.3:cds"/>
    </source>
</evidence>
<dbReference type="EnsemblMetazoa" id="G2664.1">
    <property type="protein sequence ID" value="G2664.1:cds"/>
    <property type="gene ID" value="G2664"/>
</dbReference>
<dbReference type="PROSITE" id="PS51470">
    <property type="entry name" value="FG_GAP"/>
    <property type="match status" value="3"/>
</dbReference>
<dbReference type="InterPro" id="IPR029002">
    <property type="entry name" value="PLPC/GPLD1"/>
</dbReference>
<evidence type="ECO:0000256" key="9">
    <source>
        <dbReference type="ARBA" id="ARBA00023180"/>
    </source>
</evidence>
<proteinExistence type="inferred from homology"/>
<dbReference type="InterPro" id="IPR013517">
    <property type="entry name" value="FG-GAP"/>
</dbReference>
<evidence type="ECO:0000256" key="2">
    <source>
        <dbReference type="ARBA" id="ARBA00008652"/>
    </source>
</evidence>
<dbReference type="Proteomes" id="UP000005408">
    <property type="component" value="Unassembled WGS sequence"/>
</dbReference>
<evidence type="ECO:0000313" key="16">
    <source>
        <dbReference type="Proteomes" id="UP000005408"/>
    </source>
</evidence>
<evidence type="ECO:0000256" key="8">
    <source>
        <dbReference type="ARBA" id="ARBA00022801"/>
    </source>
</evidence>
<sequence>MKALSIVCFACFLFFYDTEGAGIVTQLTLAEHALRYFDPEPEKNYSQIINQHKTAFFGGTPYPDAYYNELCEFGMFSNISDDTKSGPFLNATINYINKRPKPWDKATEQLFSFMMGMMSNQVSDSLWTSLGVEQGFLSTMGYTNFHGSVHKARKAGNFGGDIVVVYLLSVFDEIDEWYVPTDDLYEIYKEFYGSVQIDKSLIESCSALALVTAYAEITGNAELFTVVADTTDFLVDNLMDYFQGGLMDMAAWTNRMWHDAITMIENGTSACKIPHNPLFINCSKKHDTAGSHSPTLPRPTTTPYTGDLTIKDFRIEKSDRGISIRPGQKLKTRLKELKSHASAVKDAKSESNKLKDDYHWRVFFEDQNYGSLLGKSLAAADVDGDGNVDVAIGAPGFSHKENIMAGRAYILYNSKNGYPKGYYYDSVNINNATLGYNEIFDGEKEKHSRFGSSVALLDVNLDGNVDLAVGASSYGDSGPLDYNGKVYIYFGTGKDRKWTQKPDIILTCQSKYCNLGYSLTAVDVNQDGHPDLVMGTPHYSQGNLTQNGMVAILQSKAISSGTTIPVESLARKIYGDQSYGWFGQRLSGKNGVLLVNEPYFRICEDPSCPGFSETDKQAVGRLHVYSFDTSSPMTNMSIAGRDANDLAGQSTDFGDPFGNGSLVLAVGVPGADVEGEIFTLPNELTQAGKVILLKVEKGQLTEIANYESDRRYSRFGFRVNFADVNSDKIDDLLIGSPYRNDDPSNLFSLVFDGKTYVFHGGEKFPVGNVTKRHCKKQSPCPDHNANRTYASFLSDKNYFGDNFVTLPSLNVTQLIVSASICADVLEDFGTYSSFVYVFDTGSKPGDG</sequence>
<feature type="repeat" description="FG-GAP" evidence="12">
    <location>
        <begin position="437"/>
        <end position="498"/>
    </location>
</feature>
<dbReference type="GO" id="GO:0031012">
    <property type="term" value="C:extracellular matrix"/>
    <property type="evidence" value="ECO:0007669"/>
    <property type="project" value="TreeGrafter"/>
</dbReference>
<evidence type="ECO:0000256" key="6">
    <source>
        <dbReference type="ARBA" id="ARBA00022729"/>
    </source>
</evidence>
<dbReference type="PRINTS" id="PR00718">
    <property type="entry name" value="PHPHLIPASED"/>
</dbReference>
<dbReference type="EnsemblMetazoa" id="G2664.2">
    <property type="protein sequence ID" value="G2664.2:cds"/>
    <property type="gene ID" value="G2664"/>
</dbReference>
<evidence type="ECO:0000259" key="14">
    <source>
        <dbReference type="Pfam" id="PF00882"/>
    </source>
</evidence>
<keyword evidence="5" id="KW-0964">Secreted</keyword>
<evidence type="ECO:0000256" key="13">
    <source>
        <dbReference type="SAM" id="SignalP"/>
    </source>
</evidence>
<comment type="catalytic activity">
    <reaction evidence="11">
        <text>a 6-(alpha-D-glucosaminyl)-1-(1,2-diacyl-sn-glycero-3-phospho)-1D-myo-inositol + H2O = 6-(alpha-D-glucosaminyl)-1D-myo-inositol + a 1,2-diacyl-sn-glycero-3-phosphate + H(+)</text>
        <dbReference type="Rhea" id="RHEA:10832"/>
        <dbReference type="ChEBI" id="CHEBI:15377"/>
        <dbReference type="ChEBI" id="CHEBI:15378"/>
        <dbReference type="ChEBI" id="CHEBI:57997"/>
        <dbReference type="ChEBI" id="CHEBI:58608"/>
        <dbReference type="ChEBI" id="CHEBI:58700"/>
        <dbReference type="EC" id="3.1.4.50"/>
    </reaction>
</comment>
<dbReference type="InterPro" id="IPR028994">
    <property type="entry name" value="Integrin_alpha_N"/>
</dbReference>
<evidence type="ECO:0000256" key="10">
    <source>
        <dbReference type="ARBA" id="ARBA00029753"/>
    </source>
</evidence>
<dbReference type="InterPro" id="IPR001028">
    <property type="entry name" value="Gprt_PLipase_D"/>
</dbReference>
<comment type="similarity">
    <text evidence="2">Belongs to the GPLD1 family.</text>
</comment>
<dbReference type="InterPro" id="IPR013519">
    <property type="entry name" value="Int_alpha_beta-p"/>
</dbReference>
<evidence type="ECO:0000256" key="1">
    <source>
        <dbReference type="ARBA" id="ARBA00004613"/>
    </source>
</evidence>
<evidence type="ECO:0000256" key="7">
    <source>
        <dbReference type="ARBA" id="ARBA00022737"/>
    </source>
</evidence>
<organism evidence="15 16">
    <name type="scientific">Magallana gigas</name>
    <name type="common">Pacific oyster</name>
    <name type="synonym">Crassostrea gigas</name>
    <dbReference type="NCBI Taxonomy" id="29159"/>
    <lineage>
        <taxon>Eukaryota</taxon>
        <taxon>Metazoa</taxon>
        <taxon>Spiralia</taxon>
        <taxon>Lophotrochozoa</taxon>
        <taxon>Mollusca</taxon>
        <taxon>Bivalvia</taxon>
        <taxon>Autobranchia</taxon>
        <taxon>Pteriomorphia</taxon>
        <taxon>Ostreida</taxon>
        <taxon>Ostreoidea</taxon>
        <taxon>Ostreidae</taxon>
        <taxon>Magallana</taxon>
    </lineage>
</organism>
<protein>
    <recommendedName>
        <fullName evidence="4">Phosphatidylinositol-glycan-specific phospholipase D</fullName>
        <ecNumber evidence="3">3.1.4.50</ecNumber>
    </recommendedName>
    <alternativeName>
        <fullName evidence="10">Glycosyl-phosphatidylinositol-specific phospholipase D</fullName>
    </alternativeName>
</protein>
<keyword evidence="8" id="KW-0378">Hydrolase</keyword>